<reference evidence="4 5" key="1">
    <citation type="submission" date="2020-08" db="EMBL/GenBank/DDBJ databases">
        <title>Genomic Encyclopedia of Type Strains, Phase III (KMG-III): the genomes of soil and plant-associated and newly described type strains.</title>
        <authorList>
            <person name="Whitman W."/>
        </authorList>
    </citation>
    <scope>NUCLEOTIDE SEQUENCE [LARGE SCALE GENOMIC DNA]</scope>
    <source>
        <strain evidence="4 5">CECT 8088</strain>
    </source>
</reference>
<keyword evidence="4" id="KW-0131">Cell cycle</keyword>
<evidence type="ECO:0000256" key="1">
    <source>
        <dbReference type="ARBA" id="ARBA00022741"/>
    </source>
</evidence>
<dbReference type="PROSITE" id="PS00211">
    <property type="entry name" value="ABC_TRANSPORTER_1"/>
    <property type="match status" value="1"/>
</dbReference>
<dbReference type="SUPFAM" id="SSF52540">
    <property type="entry name" value="P-loop containing nucleoside triphosphate hydrolases"/>
    <property type="match status" value="1"/>
</dbReference>
<dbReference type="PANTHER" id="PTHR24220:SF470">
    <property type="entry name" value="CELL DIVISION ATP-BINDING PROTEIN FTSE"/>
    <property type="match status" value="1"/>
</dbReference>
<dbReference type="InterPro" id="IPR003593">
    <property type="entry name" value="AAA+_ATPase"/>
</dbReference>
<proteinExistence type="predicted"/>
<dbReference type="GO" id="GO:0022857">
    <property type="term" value="F:transmembrane transporter activity"/>
    <property type="evidence" value="ECO:0007669"/>
    <property type="project" value="TreeGrafter"/>
</dbReference>
<organism evidence="4 5">
    <name type="scientific">Endobacter medicaginis</name>
    <dbReference type="NCBI Taxonomy" id="1181271"/>
    <lineage>
        <taxon>Bacteria</taxon>
        <taxon>Pseudomonadati</taxon>
        <taxon>Pseudomonadota</taxon>
        <taxon>Alphaproteobacteria</taxon>
        <taxon>Acetobacterales</taxon>
        <taxon>Acetobacteraceae</taxon>
        <taxon>Endobacter</taxon>
    </lineage>
</organism>
<comment type="caution">
    <text evidence="4">The sequence shown here is derived from an EMBL/GenBank/DDBJ whole genome shotgun (WGS) entry which is preliminary data.</text>
</comment>
<dbReference type="SMART" id="SM00382">
    <property type="entry name" value="AAA"/>
    <property type="match status" value="1"/>
</dbReference>
<name>A0A839V0R9_9PROT</name>
<dbReference type="Proteomes" id="UP000557688">
    <property type="component" value="Unassembled WGS sequence"/>
</dbReference>
<dbReference type="GO" id="GO:0051301">
    <property type="term" value="P:cell division"/>
    <property type="evidence" value="ECO:0007669"/>
    <property type="project" value="UniProtKB-KW"/>
</dbReference>
<dbReference type="EMBL" id="JACHXV010000006">
    <property type="protein sequence ID" value="MBB3174144.1"/>
    <property type="molecule type" value="Genomic_DNA"/>
</dbReference>
<gene>
    <name evidence="4" type="ORF">FHR90_001980</name>
</gene>
<feature type="domain" description="ABC transporter" evidence="3">
    <location>
        <begin position="2"/>
        <end position="225"/>
    </location>
</feature>
<keyword evidence="1" id="KW-0547">Nucleotide-binding</keyword>
<dbReference type="PANTHER" id="PTHR24220">
    <property type="entry name" value="IMPORT ATP-BINDING PROTEIN"/>
    <property type="match status" value="1"/>
</dbReference>
<dbReference type="GO" id="GO:0016887">
    <property type="term" value="F:ATP hydrolysis activity"/>
    <property type="evidence" value="ECO:0007669"/>
    <property type="project" value="InterPro"/>
</dbReference>
<dbReference type="InterPro" id="IPR003439">
    <property type="entry name" value="ABC_transporter-like_ATP-bd"/>
</dbReference>
<accession>A0A839V0R9</accession>
<keyword evidence="2 4" id="KW-0067">ATP-binding</keyword>
<dbReference type="InterPro" id="IPR017871">
    <property type="entry name" value="ABC_transporter-like_CS"/>
</dbReference>
<dbReference type="RefSeq" id="WP_183275147.1">
    <property type="nucleotide sequence ID" value="NZ_JACHXV010000006.1"/>
</dbReference>
<evidence type="ECO:0000259" key="3">
    <source>
        <dbReference type="PROSITE" id="PS50893"/>
    </source>
</evidence>
<dbReference type="InterPro" id="IPR027417">
    <property type="entry name" value="P-loop_NTPase"/>
</dbReference>
<dbReference type="AlphaFoldDB" id="A0A839V0R9"/>
<evidence type="ECO:0000313" key="5">
    <source>
        <dbReference type="Proteomes" id="UP000557688"/>
    </source>
</evidence>
<keyword evidence="5" id="KW-1185">Reference proteome</keyword>
<dbReference type="GO" id="GO:0005524">
    <property type="term" value="F:ATP binding"/>
    <property type="evidence" value="ECO:0007669"/>
    <property type="project" value="UniProtKB-KW"/>
</dbReference>
<protein>
    <submittedName>
        <fullName evidence="4">Cell division transport system ATP-binding protein</fullName>
    </submittedName>
</protein>
<evidence type="ECO:0000313" key="4">
    <source>
        <dbReference type="EMBL" id="MBB3174144.1"/>
    </source>
</evidence>
<keyword evidence="4" id="KW-0132">Cell division</keyword>
<dbReference type="Pfam" id="PF00005">
    <property type="entry name" value="ABC_tran"/>
    <property type="match status" value="1"/>
</dbReference>
<evidence type="ECO:0000256" key="2">
    <source>
        <dbReference type="ARBA" id="ARBA00022840"/>
    </source>
</evidence>
<dbReference type="InterPro" id="IPR015854">
    <property type="entry name" value="ABC_transpr_LolD-like"/>
</dbReference>
<sequence>MIRLHHVGLDRAGGSRSALLDDISLEIGAGAFRWLLGPSGAGKTSLLRVIGMGERPTRGQVSLFGADTQAARRRSGRGLTPKLRRRIGVVYQDFRLLPELTLFDNVALPLRLARRRESELVTQARDMLAWLGLGDRLDALPRQLSGGEQQRAAIARAVVGRPALLLADEPTGNLDDAQAARVLQLFVELHRAGSTVVVATHNTALVQAFAAPAIRLAAGRLVGHG</sequence>
<dbReference type="Gene3D" id="3.40.50.300">
    <property type="entry name" value="P-loop containing nucleotide triphosphate hydrolases"/>
    <property type="match status" value="1"/>
</dbReference>
<dbReference type="PROSITE" id="PS50893">
    <property type="entry name" value="ABC_TRANSPORTER_2"/>
    <property type="match status" value="1"/>
</dbReference>
<dbReference type="GO" id="GO:0005886">
    <property type="term" value="C:plasma membrane"/>
    <property type="evidence" value="ECO:0007669"/>
    <property type="project" value="TreeGrafter"/>
</dbReference>